<dbReference type="SUPFAM" id="SSF63380">
    <property type="entry name" value="Riboflavin synthase domain-like"/>
    <property type="match status" value="1"/>
</dbReference>
<dbReference type="PANTHER" id="PTHR11972">
    <property type="entry name" value="NADPH OXIDASE"/>
    <property type="match status" value="1"/>
</dbReference>
<accession>A0ABV0PPH5</accession>
<dbReference type="Pfam" id="PF08030">
    <property type="entry name" value="NAD_binding_6"/>
    <property type="match status" value="1"/>
</dbReference>
<evidence type="ECO:0000313" key="6">
    <source>
        <dbReference type="Proteomes" id="UP001476798"/>
    </source>
</evidence>
<dbReference type="EMBL" id="JAHRIO010081107">
    <property type="protein sequence ID" value="MEQ2185167.1"/>
    <property type="molecule type" value="Genomic_DNA"/>
</dbReference>
<dbReference type="InterPro" id="IPR039261">
    <property type="entry name" value="FNR_nucleotide-bd"/>
</dbReference>
<dbReference type="PANTHER" id="PTHR11972:SF175">
    <property type="entry name" value="NAD(P)H OXIDASE (H2O2-FORMING)"/>
    <property type="match status" value="1"/>
</dbReference>
<evidence type="ECO:0000259" key="3">
    <source>
        <dbReference type="Pfam" id="PF08022"/>
    </source>
</evidence>
<dbReference type="InterPro" id="IPR050369">
    <property type="entry name" value="RBOH/FRE"/>
</dbReference>
<keyword evidence="2" id="KW-1133">Transmembrane helix</keyword>
<dbReference type="Pfam" id="PF08022">
    <property type="entry name" value="FAD_binding_8"/>
    <property type="match status" value="1"/>
</dbReference>
<feature type="transmembrane region" description="Helical" evidence="2">
    <location>
        <begin position="60"/>
        <end position="79"/>
    </location>
</feature>
<comment type="caution">
    <text evidence="5">The sequence shown here is derived from an EMBL/GenBank/DDBJ whole genome shotgun (WGS) entry which is preliminary data.</text>
</comment>
<reference evidence="5 6" key="1">
    <citation type="submission" date="2021-06" db="EMBL/GenBank/DDBJ databases">
        <authorList>
            <person name="Palmer J.M."/>
        </authorList>
    </citation>
    <scope>NUCLEOTIDE SEQUENCE [LARGE SCALE GENOMIC DNA]</scope>
    <source>
        <strain evidence="5 6">GA_2019</strain>
        <tissue evidence="5">Muscle</tissue>
    </source>
</reference>
<sequence length="363" mass="42398">LSVKAPAVYVKPKREQYIRNPVQQTVQQFKRFIENYRRHIVCFIIVFGITAGVITERSYFSFLYPYILLTVCRNLITLLRETFLNRYIPFDAAIDLHRIMAMTAVVLSGITGVLLLFAFAFMYVFASHYFRRISQWVRIACLMLGTDEYHPFTLTSAPHEETLSLHIRAVGPWTSRLRELYTEESLLELGSYPKLLTNICHLKVYFIWVTRTQRQFEWVSDIIREVEEMDTQELVSVHTYITQVAEKFDLRTTMLKVWNRSLFTGLRSVAHFGRPPFISFFSSLQDVHPEVSPPLRLLVCSDKQPRQQYLTTQALLFSTVFLQVSKIGVFSCGPPGLTKNVEKACQKMNKKDQAHFIHHYENF</sequence>
<evidence type="ECO:0000256" key="2">
    <source>
        <dbReference type="SAM" id="Phobius"/>
    </source>
</evidence>
<feature type="domain" description="FAD-binding 8" evidence="3">
    <location>
        <begin position="135"/>
        <end position="186"/>
    </location>
</feature>
<evidence type="ECO:0000259" key="4">
    <source>
        <dbReference type="Pfam" id="PF08030"/>
    </source>
</evidence>
<feature type="transmembrane region" description="Helical" evidence="2">
    <location>
        <begin position="36"/>
        <end position="54"/>
    </location>
</feature>
<dbReference type="Gene3D" id="3.40.50.80">
    <property type="entry name" value="Nucleotide-binding domain of ferredoxin-NADP reductase (FNR) module"/>
    <property type="match status" value="1"/>
</dbReference>
<gene>
    <name evidence="5" type="ORF">GOODEAATRI_015451</name>
</gene>
<protein>
    <submittedName>
        <fullName evidence="5">Uncharacterized protein</fullName>
    </submittedName>
</protein>
<evidence type="ECO:0000313" key="5">
    <source>
        <dbReference type="EMBL" id="MEQ2185167.1"/>
    </source>
</evidence>
<feature type="domain" description="Ferric reductase NAD binding" evidence="4">
    <location>
        <begin position="198"/>
        <end position="346"/>
    </location>
</feature>
<name>A0ABV0PPH5_9TELE</name>
<dbReference type="Proteomes" id="UP001476798">
    <property type="component" value="Unassembled WGS sequence"/>
</dbReference>
<dbReference type="CDD" id="cd06186">
    <property type="entry name" value="NOX_Duox_like_FAD_NADP"/>
    <property type="match status" value="1"/>
</dbReference>
<keyword evidence="1" id="KW-0560">Oxidoreductase</keyword>
<keyword evidence="2" id="KW-0472">Membrane</keyword>
<dbReference type="SUPFAM" id="SSF52343">
    <property type="entry name" value="Ferredoxin reductase-like, C-terminal NADP-linked domain"/>
    <property type="match status" value="1"/>
</dbReference>
<keyword evidence="6" id="KW-1185">Reference proteome</keyword>
<keyword evidence="2" id="KW-0812">Transmembrane</keyword>
<dbReference type="InterPro" id="IPR017938">
    <property type="entry name" value="Riboflavin_synthase-like_b-brl"/>
</dbReference>
<feature type="non-terminal residue" evidence="5">
    <location>
        <position position="1"/>
    </location>
</feature>
<feature type="transmembrane region" description="Helical" evidence="2">
    <location>
        <begin position="99"/>
        <end position="125"/>
    </location>
</feature>
<proteinExistence type="predicted"/>
<evidence type="ECO:0000256" key="1">
    <source>
        <dbReference type="ARBA" id="ARBA00023002"/>
    </source>
</evidence>
<dbReference type="InterPro" id="IPR013121">
    <property type="entry name" value="Fe_red_NAD-bd_6"/>
</dbReference>
<organism evidence="5 6">
    <name type="scientific">Goodea atripinnis</name>
    <dbReference type="NCBI Taxonomy" id="208336"/>
    <lineage>
        <taxon>Eukaryota</taxon>
        <taxon>Metazoa</taxon>
        <taxon>Chordata</taxon>
        <taxon>Craniata</taxon>
        <taxon>Vertebrata</taxon>
        <taxon>Euteleostomi</taxon>
        <taxon>Actinopterygii</taxon>
        <taxon>Neopterygii</taxon>
        <taxon>Teleostei</taxon>
        <taxon>Neoteleostei</taxon>
        <taxon>Acanthomorphata</taxon>
        <taxon>Ovalentaria</taxon>
        <taxon>Atherinomorphae</taxon>
        <taxon>Cyprinodontiformes</taxon>
        <taxon>Goodeidae</taxon>
        <taxon>Goodea</taxon>
    </lineage>
</organism>
<dbReference type="InterPro" id="IPR013112">
    <property type="entry name" value="FAD-bd_8"/>
</dbReference>